<dbReference type="InterPro" id="IPR012349">
    <property type="entry name" value="Split_barrel_FMN-bd"/>
</dbReference>
<organism evidence="1 2">
    <name type="scientific">Micromonospora eburnea</name>
    <dbReference type="NCBI Taxonomy" id="227316"/>
    <lineage>
        <taxon>Bacteria</taxon>
        <taxon>Bacillati</taxon>
        <taxon>Actinomycetota</taxon>
        <taxon>Actinomycetes</taxon>
        <taxon>Micromonosporales</taxon>
        <taxon>Micromonosporaceae</taxon>
        <taxon>Micromonospora</taxon>
    </lineage>
</organism>
<keyword evidence="2" id="KW-1185">Reference proteome</keyword>
<dbReference type="Proteomes" id="UP000199696">
    <property type="component" value="Unassembled WGS sequence"/>
</dbReference>
<name>A0A1C6UW22_9ACTN</name>
<protein>
    <submittedName>
        <fullName evidence="1">Deazaflavin-dependent oxidoreductase, nitroreductase family</fullName>
    </submittedName>
</protein>
<dbReference type="STRING" id="227316.GA0070604_3774"/>
<dbReference type="AlphaFoldDB" id="A0A1C6UW22"/>
<proteinExistence type="predicted"/>
<evidence type="ECO:0000313" key="1">
    <source>
        <dbReference type="EMBL" id="SCL58181.1"/>
    </source>
</evidence>
<dbReference type="Gene3D" id="2.30.110.10">
    <property type="entry name" value="Electron Transport, Fmn-binding Protein, Chain A"/>
    <property type="match status" value="1"/>
</dbReference>
<accession>A0A1C6UW22</accession>
<gene>
    <name evidence="1" type="ORF">GA0070604_3774</name>
</gene>
<reference evidence="2" key="1">
    <citation type="submission" date="2016-06" db="EMBL/GenBank/DDBJ databases">
        <authorList>
            <person name="Varghese N."/>
            <person name="Submissions Spin"/>
        </authorList>
    </citation>
    <scope>NUCLEOTIDE SEQUENCE [LARGE SCALE GENOMIC DNA]</scope>
    <source>
        <strain evidence="2">DSM 44814</strain>
    </source>
</reference>
<sequence length="183" mass="20271">MIARRPAPRRIGRAVVRGVGALKRSMYRGGRPNTFMRLVNRLDVLLYGSRWLLPRRTAVLKVVGRRSRASTSVPVAITEHRGAEFLVSMLGPDANWVRNVRAAGGIAVLCRRGRDIPVVLEEVPPEHRAEILRRYLAIAPGARPHLGLEPTAPLARFRQIAPRHPAFRIVTRPAGTDHVGGGR</sequence>
<evidence type="ECO:0000313" key="2">
    <source>
        <dbReference type="Proteomes" id="UP000199696"/>
    </source>
</evidence>
<dbReference type="EMBL" id="FMHY01000002">
    <property type="protein sequence ID" value="SCL58181.1"/>
    <property type="molecule type" value="Genomic_DNA"/>
</dbReference>